<dbReference type="PANTHER" id="PTHR45453">
    <property type="entry name" value="PHOSPHATE REGULON SENSOR PROTEIN PHOR"/>
    <property type="match status" value="1"/>
</dbReference>
<dbReference type="Pfam" id="PF02518">
    <property type="entry name" value="HATPase_c"/>
    <property type="match status" value="1"/>
</dbReference>
<dbReference type="InterPro" id="IPR005467">
    <property type="entry name" value="His_kinase_dom"/>
</dbReference>
<gene>
    <name evidence="7" type="ORF">AS859_04830</name>
</gene>
<dbReference type="SMART" id="SM00387">
    <property type="entry name" value="HATPase_c"/>
    <property type="match status" value="1"/>
</dbReference>
<dbReference type="InterPro" id="IPR036890">
    <property type="entry name" value="HATPase_C_sf"/>
</dbReference>
<evidence type="ECO:0000256" key="4">
    <source>
        <dbReference type="ARBA" id="ARBA00022679"/>
    </source>
</evidence>
<dbReference type="RefSeq" id="WP_081560573.1">
    <property type="nucleotide sequence ID" value="NZ_CP060692.1"/>
</dbReference>
<keyword evidence="4" id="KW-0808">Transferase</keyword>
<dbReference type="GO" id="GO:0016036">
    <property type="term" value="P:cellular response to phosphate starvation"/>
    <property type="evidence" value="ECO:0007669"/>
    <property type="project" value="TreeGrafter"/>
</dbReference>
<dbReference type="EC" id="2.7.13.3" evidence="2"/>
<dbReference type="InterPro" id="IPR050351">
    <property type="entry name" value="BphY/WalK/GraS-like"/>
</dbReference>
<comment type="catalytic activity">
    <reaction evidence="1">
        <text>ATP + protein L-histidine = ADP + protein N-phospho-L-histidine.</text>
        <dbReference type="EC" id="2.7.13.3"/>
    </reaction>
</comment>
<protein>
    <recommendedName>
        <fullName evidence="2">histidine kinase</fullName>
        <ecNumber evidence="2">2.7.13.3</ecNumber>
    </recommendedName>
</protein>
<dbReference type="Proteomes" id="UP000192599">
    <property type="component" value="Unassembled WGS sequence"/>
</dbReference>
<evidence type="ECO:0000256" key="2">
    <source>
        <dbReference type="ARBA" id="ARBA00012438"/>
    </source>
</evidence>
<dbReference type="PROSITE" id="PS50109">
    <property type="entry name" value="HIS_KIN"/>
    <property type="match status" value="1"/>
</dbReference>
<keyword evidence="3" id="KW-0597">Phosphoprotein</keyword>
<organism evidence="7 8">
    <name type="scientific">Aliarcobacter cryaerophilus</name>
    <dbReference type="NCBI Taxonomy" id="28198"/>
    <lineage>
        <taxon>Bacteria</taxon>
        <taxon>Pseudomonadati</taxon>
        <taxon>Campylobacterota</taxon>
        <taxon>Epsilonproteobacteria</taxon>
        <taxon>Campylobacterales</taxon>
        <taxon>Arcobacteraceae</taxon>
        <taxon>Aliarcobacter</taxon>
    </lineage>
</organism>
<evidence type="ECO:0000256" key="1">
    <source>
        <dbReference type="ARBA" id="ARBA00000085"/>
    </source>
</evidence>
<dbReference type="SUPFAM" id="SSF55874">
    <property type="entry name" value="ATPase domain of HSP90 chaperone/DNA topoisomerase II/histidine kinase"/>
    <property type="match status" value="1"/>
</dbReference>
<evidence type="ECO:0000313" key="7">
    <source>
        <dbReference type="EMBL" id="OQR41584.1"/>
    </source>
</evidence>
<dbReference type="GO" id="GO:0000155">
    <property type="term" value="F:phosphorelay sensor kinase activity"/>
    <property type="evidence" value="ECO:0007669"/>
    <property type="project" value="TreeGrafter"/>
</dbReference>
<reference evidence="7 8" key="1">
    <citation type="submission" date="2017-04" db="EMBL/GenBank/DDBJ databases">
        <title>Accumulation and expression of multiple antibiotic resistance genes in Arcobacter cryaerophilus that thrives in sewage.</title>
        <authorList>
            <person name="Millar J.A."/>
            <person name="Raghavan R."/>
        </authorList>
    </citation>
    <scope>NUCLEOTIDE SEQUENCE [LARGE SCALE GENOMIC DNA]</scope>
    <source>
        <strain evidence="7 8">AZT-1</strain>
    </source>
</reference>
<dbReference type="GO" id="GO:0005886">
    <property type="term" value="C:plasma membrane"/>
    <property type="evidence" value="ECO:0007669"/>
    <property type="project" value="TreeGrafter"/>
</dbReference>
<dbReference type="CDD" id="cd00075">
    <property type="entry name" value="HATPase"/>
    <property type="match status" value="1"/>
</dbReference>
<proteinExistence type="predicted"/>
<dbReference type="AlphaFoldDB" id="A0A1V9VCA9"/>
<dbReference type="PANTHER" id="PTHR45453:SF1">
    <property type="entry name" value="PHOSPHATE REGULON SENSOR PROTEIN PHOR"/>
    <property type="match status" value="1"/>
</dbReference>
<evidence type="ECO:0000313" key="8">
    <source>
        <dbReference type="Proteomes" id="UP000192599"/>
    </source>
</evidence>
<dbReference type="EMBL" id="LNTC01000043">
    <property type="protein sequence ID" value="OQR41584.1"/>
    <property type="molecule type" value="Genomic_DNA"/>
</dbReference>
<dbReference type="Gene3D" id="3.30.565.10">
    <property type="entry name" value="Histidine kinase-like ATPase, C-terminal domain"/>
    <property type="match status" value="1"/>
</dbReference>
<keyword evidence="5 7" id="KW-0418">Kinase</keyword>
<evidence type="ECO:0000256" key="5">
    <source>
        <dbReference type="ARBA" id="ARBA00022777"/>
    </source>
</evidence>
<comment type="caution">
    <text evidence="7">The sequence shown here is derived from an EMBL/GenBank/DDBJ whole genome shotgun (WGS) entry which is preliminary data.</text>
</comment>
<evidence type="ECO:0000256" key="3">
    <source>
        <dbReference type="ARBA" id="ARBA00022553"/>
    </source>
</evidence>
<accession>A0A1V9VCA9</accession>
<evidence type="ECO:0000256" key="6">
    <source>
        <dbReference type="ARBA" id="ARBA00023012"/>
    </source>
</evidence>
<dbReference type="GO" id="GO:0004721">
    <property type="term" value="F:phosphoprotein phosphatase activity"/>
    <property type="evidence" value="ECO:0007669"/>
    <property type="project" value="TreeGrafter"/>
</dbReference>
<sequence>MNFKRVYFYLSSFTLVFFTILLVLFLNYFLVFEMKIIENSLFLILFLTLFGSLFFLLISSKILKPIFQSEENIKNSIKNRLHELNIPTSTIKINLHLLKKDLTDSKSLIRLERIEKANDSLSYLYNNMEYELKKEFENIDLEDFYLLDALKSSLDKFEDIKKDTIIELFVPNNVVLHSDYNGFIIVLDNLISNAIKYNCKENPYIKISFENKVLSIFNKGVGIDTKNIMLVFDRYFQENSQNIGYGIGLAVVKEFCDKNGIGINIESFEDGNRINLNMKSILN</sequence>
<dbReference type="InterPro" id="IPR003594">
    <property type="entry name" value="HATPase_dom"/>
</dbReference>
<keyword evidence="6" id="KW-0902">Two-component regulatory system</keyword>
<name>A0A1V9VCA9_9BACT</name>